<evidence type="ECO:0008006" key="4">
    <source>
        <dbReference type="Google" id="ProtNLM"/>
    </source>
</evidence>
<accession>A0ABV8H1H3</accession>
<organism evidence="2 3">
    <name type="scientific">Oceanobacillus longus</name>
    <dbReference type="NCBI Taxonomy" id="930120"/>
    <lineage>
        <taxon>Bacteria</taxon>
        <taxon>Bacillati</taxon>
        <taxon>Bacillota</taxon>
        <taxon>Bacilli</taxon>
        <taxon>Bacillales</taxon>
        <taxon>Bacillaceae</taxon>
        <taxon>Oceanobacillus</taxon>
    </lineage>
</organism>
<keyword evidence="3" id="KW-1185">Reference proteome</keyword>
<feature type="transmembrane region" description="Helical" evidence="1">
    <location>
        <begin position="7"/>
        <end position="30"/>
    </location>
</feature>
<keyword evidence="1" id="KW-0812">Transmembrane</keyword>
<keyword evidence="1" id="KW-0472">Membrane</keyword>
<dbReference type="Proteomes" id="UP001595772">
    <property type="component" value="Unassembled WGS sequence"/>
</dbReference>
<dbReference type="RefSeq" id="WP_379497539.1">
    <property type="nucleotide sequence ID" value="NZ_JBHSAO010000011.1"/>
</dbReference>
<dbReference type="EMBL" id="JBHSAO010000011">
    <property type="protein sequence ID" value="MFC4025041.1"/>
    <property type="molecule type" value="Genomic_DNA"/>
</dbReference>
<comment type="caution">
    <text evidence="2">The sequence shown here is derived from an EMBL/GenBank/DDBJ whole genome shotgun (WGS) entry which is preliminary data.</text>
</comment>
<reference evidence="3" key="1">
    <citation type="journal article" date="2019" name="Int. J. Syst. Evol. Microbiol.">
        <title>The Global Catalogue of Microorganisms (GCM) 10K type strain sequencing project: providing services to taxonomists for standard genome sequencing and annotation.</title>
        <authorList>
            <consortium name="The Broad Institute Genomics Platform"/>
            <consortium name="The Broad Institute Genome Sequencing Center for Infectious Disease"/>
            <person name="Wu L."/>
            <person name="Ma J."/>
        </authorList>
    </citation>
    <scope>NUCLEOTIDE SEQUENCE [LARGE SCALE GENOMIC DNA]</scope>
    <source>
        <strain evidence="3">IBRC-M 10703</strain>
    </source>
</reference>
<proteinExistence type="predicted"/>
<protein>
    <recommendedName>
        <fullName evidence="4">Phage abortive infection protein</fullName>
    </recommendedName>
</protein>
<name>A0ABV8H1H3_9BACI</name>
<evidence type="ECO:0000256" key="1">
    <source>
        <dbReference type="SAM" id="Phobius"/>
    </source>
</evidence>
<evidence type="ECO:0000313" key="3">
    <source>
        <dbReference type="Proteomes" id="UP001595772"/>
    </source>
</evidence>
<feature type="transmembrane region" description="Helical" evidence="1">
    <location>
        <begin position="36"/>
        <end position="56"/>
    </location>
</feature>
<evidence type="ECO:0000313" key="2">
    <source>
        <dbReference type="EMBL" id="MFC4025041.1"/>
    </source>
</evidence>
<keyword evidence="1" id="KW-1133">Transmembrane helix</keyword>
<gene>
    <name evidence="2" type="ORF">ACFOUV_14700</name>
</gene>
<sequence>MPKSKLFSMYLFILCVFAATIIISIIVHPIETLADLVNFGVTTMSLVISFIAFIIAMKTYISIDSVNRVTQMTGNVLENENYTTSIPALLREYTMSDLEDVGEAIFLDLEKRFSKKSKTAIEFANNLQHFIDLIIVFPALFNSDEVRKKYIARMDKLFILIERRRDTLLAISTGNLTLFDETVKLIKSVIKYQKLISSNDFDISSSLLEVRGTMLKNAVTQTVYYNYLGLYYNKKAMQLLRKKLEMENKDLLEIESLKQLKDRLHKLSSDDFELISIYLKQSLRYFRDASECCKEDIMWEGFIKYNEARTLYFSTLLFAEEYHVDWDEVMNEAINARKKMNLLIRDILPREGNTYLQRYFIYQEFLVCLVKINIQIAEQKDITDSRNSVRYFTPNYDGLLEDKYMNASYGRFFSSINRYHGGIKGELEKERI</sequence>